<evidence type="ECO:0000256" key="5">
    <source>
        <dbReference type="ARBA" id="ARBA00022989"/>
    </source>
</evidence>
<dbReference type="InterPro" id="IPR050516">
    <property type="entry name" value="Olfactory_GPCR"/>
</dbReference>
<dbReference type="Pfam" id="PF13853">
    <property type="entry name" value="7tm_4"/>
    <property type="match status" value="1"/>
</dbReference>
<dbReference type="GO" id="GO:0004984">
    <property type="term" value="F:olfactory receptor activity"/>
    <property type="evidence" value="ECO:0007669"/>
    <property type="project" value="InterPro"/>
</dbReference>
<evidence type="ECO:0000259" key="11">
    <source>
        <dbReference type="PROSITE" id="PS50262"/>
    </source>
</evidence>
<evidence type="ECO:0000256" key="4">
    <source>
        <dbReference type="ARBA" id="ARBA00022725"/>
    </source>
</evidence>
<evidence type="ECO:0000256" key="1">
    <source>
        <dbReference type="ARBA" id="ARBA00004651"/>
    </source>
</evidence>
<keyword evidence="2" id="KW-1003">Cell membrane</keyword>
<dbReference type="SUPFAM" id="SSF81321">
    <property type="entry name" value="Family A G protein-coupled receptor-like"/>
    <property type="match status" value="1"/>
</dbReference>
<comment type="subcellular location">
    <subcellularLocation>
        <location evidence="1">Cell membrane</location>
        <topology evidence="1">Multi-pass membrane protein</topology>
    </subcellularLocation>
</comment>
<feature type="transmembrane region" description="Helical" evidence="10">
    <location>
        <begin position="56"/>
        <end position="76"/>
    </location>
</feature>
<dbReference type="PROSITE" id="PS50262">
    <property type="entry name" value="G_PROTEIN_RECEP_F1_2"/>
    <property type="match status" value="1"/>
</dbReference>
<dbReference type="GO" id="GO:0005886">
    <property type="term" value="C:plasma membrane"/>
    <property type="evidence" value="ECO:0007669"/>
    <property type="project" value="UniProtKB-SubCell"/>
</dbReference>
<evidence type="ECO:0000256" key="10">
    <source>
        <dbReference type="SAM" id="Phobius"/>
    </source>
</evidence>
<keyword evidence="7 10" id="KW-0472">Membrane</keyword>
<evidence type="ECO:0000256" key="7">
    <source>
        <dbReference type="ARBA" id="ARBA00023136"/>
    </source>
</evidence>
<evidence type="ECO:0000256" key="2">
    <source>
        <dbReference type="ARBA" id="ARBA00022475"/>
    </source>
</evidence>
<reference evidence="12" key="1">
    <citation type="thesis" date="2020" institute="ProQuest LLC" country="789 East Eisenhower Parkway, Ann Arbor, MI, USA">
        <title>Comparative Genomics and Chromosome Evolution.</title>
        <authorList>
            <person name="Mudd A.B."/>
        </authorList>
    </citation>
    <scope>NUCLEOTIDE SEQUENCE</scope>
    <source>
        <strain evidence="12">1538</strain>
        <tissue evidence="12">Blood</tissue>
    </source>
</reference>
<keyword evidence="9" id="KW-0807">Transducer</keyword>
<dbReference type="Gene3D" id="1.20.1070.10">
    <property type="entry name" value="Rhodopsin 7-helix transmembrane proteins"/>
    <property type="match status" value="1"/>
</dbReference>
<evidence type="ECO:0000256" key="9">
    <source>
        <dbReference type="ARBA" id="ARBA00023224"/>
    </source>
</evidence>
<dbReference type="AlphaFoldDB" id="A0AAV2ZXX8"/>
<dbReference type="Proteomes" id="UP001181693">
    <property type="component" value="Unassembled WGS sequence"/>
</dbReference>
<evidence type="ECO:0000256" key="8">
    <source>
        <dbReference type="ARBA" id="ARBA00023170"/>
    </source>
</evidence>
<protein>
    <recommendedName>
        <fullName evidence="11">G-protein coupled receptors family 1 profile domain-containing protein</fullName>
    </recommendedName>
</protein>
<dbReference type="GO" id="GO:0004930">
    <property type="term" value="F:G protein-coupled receptor activity"/>
    <property type="evidence" value="ECO:0007669"/>
    <property type="project" value="UniProtKB-KW"/>
</dbReference>
<organism evidence="12 13">
    <name type="scientific">Pyxicephalus adspersus</name>
    <name type="common">African bullfrog</name>
    <dbReference type="NCBI Taxonomy" id="30357"/>
    <lineage>
        <taxon>Eukaryota</taxon>
        <taxon>Metazoa</taxon>
        <taxon>Chordata</taxon>
        <taxon>Craniata</taxon>
        <taxon>Vertebrata</taxon>
        <taxon>Euteleostomi</taxon>
        <taxon>Amphibia</taxon>
        <taxon>Batrachia</taxon>
        <taxon>Anura</taxon>
        <taxon>Neobatrachia</taxon>
        <taxon>Ranoidea</taxon>
        <taxon>Pyxicephalidae</taxon>
        <taxon>Pyxicephalinae</taxon>
        <taxon>Pyxicephalus</taxon>
    </lineage>
</organism>
<dbReference type="EMBL" id="DYDO01000012">
    <property type="protein sequence ID" value="DBA14858.1"/>
    <property type="molecule type" value="Genomic_DNA"/>
</dbReference>
<feature type="transmembrane region" description="Helical" evidence="10">
    <location>
        <begin position="88"/>
        <end position="105"/>
    </location>
</feature>
<feature type="domain" description="G-protein coupled receptors family 1 profile" evidence="11">
    <location>
        <begin position="38"/>
        <end position="117"/>
    </location>
</feature>
<dbReference type="PRINTS" id="PR00245">
    <property type="entry name" value="OLFACTORYR"/>
</dbReference>
<comment type="caution">
    <text evidence="12">The sequence shown here is derived from an EMBL/GenBank/DDBJ whole genome shotgun (WGS) entry which is preliminary data.</text>
</comment>
<dbReference type="InterPro" id="IPR000725">
    <property type="entry name" value="Olfact_rcpt"/>
</dbReference>
<proteinExistence type="predicted"/>
<evidence type="ECO:0000256" key="6">
    <source>
        <dbReference type="ARBA" id="ARBA00023040"/>
    </source>
</evidence>
<keyword evidence="4" id="KW-0716">Sensory transduction</keyword>
<keyword evidence="5 10" id="KW-1133">Transmembrane helix</keyword>
<name>A0AAV2ZXX8_PYXAD</name>
<keyword evidence="3 10" id="KW-0812">Transmembrane</keyword>
<keyword evidence="4" id="KW-0552">Olfaction</keyword>
<keyword evidence="6" id="KW-0297">G-protein coupled receptor</keyword>
<evidence type="ECO:0000313" key="13">
    <source>
        <dbReference type="Proteomes" id="UP001181693"/>
    </source>
</evidence>
<dbReference type="PANTHER" id="PTHR26452">
    <property type="entry name" value="OLFACTORY RECEPTOR"/>
    <property type="match status" value="1"/>
</dbReference>
<evidence type="ECO:0000256" key="3">
    <source>
        <dbReference type="ARBA" id="ARBA00022692"/>
    </source>
</evidence>
<sequence>MNQSSVIEFIFAGLTDNPKLNIPLFIIFLHVYIMTVVGNSDIITIRIMNKGLYKPMYLFLSNLSFVDLMYSSAVTPKMLRDFLSETKAITFVGCAIQIPLLYEVLMSSILCLRMLVVAYSGGFVNALVHTTSVYHLNFCRSNIVDHFFCGIPPLYKLSCSDISINQAVLFILEGISP</sequence>
<feature type="transmembrane region" description="Helical" evidence="10">
    <location>
        <begin position="20"/>
        <end position="44"/>
    </location>
</feature>
<gene>
    <name evidence="12" type="ORF">GDO54_004136</name>
</gene>
<evidence type="ECO:0000313" key="12">
    <source>
        <dbReference type="EMBL" id="DBA14858.1"/>
    </source>
</evidence>
<keyword evidence="8" id="KW-0675">Receptor</keyword>
<accession>A0AAV2ZXX8</accession>
<keyword evidence="13" id="KW-1185">Reference proteome</keyword>
<dbReference type="InterPro" id="IPR017452">
    <property type="entry name" value="GPCR_Rhodpsn_7TM"/>
</dbReference>